<dbReference type="InterPro" id="IPR006145">
    <property type="entry name" value="PsdUridine_synth_RsuA/RluA"/>
</dbReference>
<evidence type="ECO:0000313" key="2">
    <source>
        <dbReference type="EMBL" id="QEL18822.1"/>
    </source>
</evidence>
<sequence>MTPTDPPLDPARILFEDHHLLIVNKPAPLLTQAPPNVPNLESMVKAYIKEKYAKPGGVYLGVPHRLDRPVSGVICFARNTKAAQRVHEQFQERTVRKVYWAAVVGEVTPETGRWEDWIRKVPDESRTVRAKPNEPGAKLATLEYRVLQPIPGGTLIEFQPLSGRMHQLRVQSAWRGHPVFGDTAYAESPPFGPAAELPRDRVIALHARRLELIHPFKKEPLVAEATVPDYWAPLGLDSGS</sequence>
<dbReference type="GO" id="GO:0003723">
    <property type="term" value="F:RNA binding"/>
    <property type="evidence" value="ECO:0007669"/>
    <property type="project" value="InterPro"/>
</dbReference>
<dbReference type="GO" id="GO:0006396">
    <property type="term" value="P:RNA processing"/>
    <property type="evidence" value="ECO:0007669"/>
    <property type="project" value="UniProtKB-ARBA"/>
</dbReference>
<dbReference type="GO" id="GO:0140098">
    <property type="term" value="F:catalytic activity, acting on RNA"/>
    <property type="evidence" value="ECO:0007669"/>
    <property type="project" value="UniProtKB-ARBA"/>
</dbReference>
<dbReference type="PANTHER" id="PTHR21600">
    <property type="entry name" value="MITOCHONDRIAL RNA PSEUDOURIDINE SYNTHASE"/>
    <property type="match status" value="1"/>
</dbReference>
<dbReference type="AlphaFoldDB" id="A0A5C1AM66"/>
<keyword evidence="3" id="KW-1185">Reference proteome</keyword>
<dbReference type="EMBL" id="CP042425">
    <property type="protein sequence ID" value="QEL18822.1"/>
    <property type="molecule type" value="Genomic_DNA"/>
</dbReference>
<dbReference type="Gene3D" id="3.30.2350.10">
    <property type="entry name" value="Pseudouridine synthase"/>
    <property type="match status" value="1"/>
</dbReference>
<reference evidence="3" key="1">
    <citation type="submission" date="2019-08" db="EMBL/GenBank/DDBJ databases">
        <title>Limnoglobus roseus gen. nov., sp. nov., a novel freshwater planctomycete with a giant genome from the family Gemmataceae.</title>
        <authorList>
            <person name="Kulichevskaya I.S."/>
            <person name="Naumoff D.G."/>
            <person name="Miroshnikov K."/>
            <person name="Ivanova A."/>
            <person name="Philippov D.A."/>
            <person name="Hakobyan A."/>
            <person name="Rijpstra I.C."/>
            <person name="Sinninghe Damste J.S."/>
            <person name="Liesack W."/>
            <person name="Dedysh S.N."/>
        </authorList>
    </citation>
    <scope>NUCLEOTIDE SEQUENCE [LARGE SCALE GENOMIC DNA]</scope>
    <source>
        <strain evidence="3">PX52</strain>
    </source>
</reference>
<dbReference type="OrthoDB" id="9784108at2"/>
<evidence type="ECO:0000259" key="1">
    <source>
        <dbReference type="Pfam" id="PF00849"/>
    </source>
</evidence>
<proteinExistence type="predicted"/>
<protein>
    <submittedName>
        <fullName evidence="2">RluA family pseudouridine synthase</fullName>
    </submittedName>
</protein>
<dbReference type="Pfam" id="PF00849">
    <property type="entry name" value="PseudoU_synth_2"/>
    <property type="match status" value="1"/>
</dbReference>
<dbReference type="GO" id="GO:0001522">
    <property type="term" value="P:pseudouridine synthesis"/>
    <property type="evidence" value="ECO:0007669"/>
    <property type="project" value="InterPro"/>
</dbReference>
<dbReference type="RefSeq" id="WP_149113279.1">
    <property type="nucleotide sequence ID" value="NZ_CP042425.1"/>
</dbReference>
<gene>
    <name evidence="2" type="ORF">PX52LOC_05862</name>
</gene>
<feature type="domain" description="Pseudouridine synthase RsuA/RluA-like" evidence="1">
    <location>
        <begin position="19"/>
        <end position="173"/>
    </location>
</feature>
<name>A0A5C1AM66_9BACT</name>
<dbReference type="GO" id="GO:0009982">
    <property type="term" value="F:pseudouridine synthase activity"/>
    <property type="evidence" value="ECO:0007669"/>
    <property type="project" value="InterPro"/>
</dbReference>
<dbReference type="InterPro" id="IPR020103">
    <property type="entry name" value="PsdUridine_synth_cat_dom_sf"/>
</dbReference>
<organism evidence="2 3">
    <name type="scientific">Limnoglobus roseus</name>
    <dbReference type="NCBI Taxonomy" id="2598579"/>
    <lineage>
        <taxon>Bacteria</taxon>
        <taxon>Pseudomonadati</taxon>
        <taxon>Planctomycetota</taxon>
        <taxon>Planctomycetia</taxon>
        <taxon>Gemmatales</taxon>
        <taxon>Gemmataceae</taxon>
        <taxon>Limnoglobus</taxon>
    </lineage>
</organism>
<accession>A0A5C1AM66</accession>
<dbReference type="SUPFAM" id="SSF55120">
    <property type="entry name" value="Pseudouridine synthase"/>
    <property type="match status" value="1"/>
</dbReference>
<dbReference type="CDD" id="cd02869">
    <property type="entry name" value="PseudoU_synth_RluA_like"/>
    <property type="match status" value="1"/>
</dbReference>
<evidence type="ECO:0000313" key="3">
    <source>
        <dbReference type="Proteomes" id="UP000324974"/>
    </source>
</evidence>
<dbReference type="KEGG" id="lrs:PX52LOC_05862"/>
<dbReference type="InterPro" id="IPR050188">
    <property type="entry name" value="RluA_PseudoU_synthase"/>
</dbReference>
<dbReference type="Proteomes" id="UP000324974">
    <property type="component" value="Chromosome"/>
</dbReference>